<dbReference type="Proteomes" id="UP000277094">
    <property type="component" value="Unassembled WGS sequence"/>
</dbReference>
<proteinExistence type="predicted"/>
<accession>A0A3N0DW13</accession>
<keyword evidence="1" id="KW-0175">Coiled coil</keyword>
<dbReference type="RefSeq" id="WP_123234265.1">
    <property type="nucleotide sequence ID" value="NZ_RJSG01000002.1"/>
</dbReference>
<evidence type="ECO:0000256" key="1">
    <source>
        <dbReference type="SAM" id="Coils"/>
    </source>
</evidence>
<protein>
    <submittedName>
        <fullName evidence="2">Uncharacterized protein</fullName>
    </submittedName>
</protein>
<reference evidence="2 3" key="1">
    <citation type="submission" date="2018-11" db="EMBL/GenBank/DDBJ databases">
        <authorList>
            <person name="Li F."/>
        </authorList>
    </citation>
    <scope>NUCLEOTIDE SEQUENCE [LARGE SCALE GENOMIC DNA]</scope>
    <source>
        <strain evidence="2 3">KIS18-7</strain>
    </source>
</reference>
<keyword evidence="3" id="KW-1185">Reference proteome</keyword>
<dbReference type="OrthoDB" id="3541690at2"/>
<name>A0A3N0DW13_9ACTN</name>
<feature type="coiled-coil region" evidence="1">
    <location>
        <begin position="194"/>
        <end position="284"/>
    </location>
</feature>
<gene>
    <name evidence="2" type="ORF">EFL95_12470</name>
</gene>
<comment type="caution">
    <text evidence="2">The sequence shown here is derived from an EMBL/GenBank/DDBJ whole genome shotgun (WGS) entry which is preliminary data.</text>
</comment>
<dbReference type="EMBL" id="RJSG01000002">
    <property type="protein sequence ID" value="RNL79761.1"/>
    <property type="molecule type" value="Genomic_DNA"/>
</dbReference>
<evidence type="ECO:0000313" key="2">
    <source>
        <dbReference type="EMBL" id="RNL79761.1"/>
    </source>
</evidence>
<evidence type="ECO:0000313" key="3">
    <source>
        <dbReference type="Proteomes" id="UP000277094"/>
    </source>
</evidence>
<sequence>MSSADLLEVADRVYAVPASEFIAVRDAEAKAVADKDLAKQVKTLRKPSVAAWAVNLLVRRESAQIDQVLGLAESLRAAAESLDGEELRTLTRQRRQLTAALTQTARELVREYDVRLTGAVADQVEGMLNAAMLDPVAAAVLRSGLVVTAFTATGVSELDVAAVCAVPEATGHQAVAVERKPPALHVVSDEPVRREQARERVHEATLARAAAELAVEEVAARIERDQARRLQLAGEIDELRRRIAVLEDEIDGVDDDLEEAESAQEEARLELEDAVAEHQDAEQALSDLG</sequence>
<organism evidence="2 3">
    <name type="scientific">Nocardioides marmorisolisilvae</name>
    <dbReference type="NCBI Taxonomy" id="1542737"/>
    <lineage>
        <taxon>Bacteria</taxon>
        <taxon>Bacillati</taxon>
        <taxon>Actinomycetota</taxon>
        <taxon>Actinomycetes</taxon>
        <taxon>Propionibacteriales</taxon>
        <taxon>Nocardioidaceae</taxon>
        <taxon>Nocardioides</taxon>
    </lineage>
</organism>
<dbReference type="AlphaFoldDB" id="A0A3N0DW13"/>